<reference evidence="1" key="1">
    <citation type="submission" date="2023-04" db="EMBL/GenBank/DDBJ databases">
        <title>Draft Genome sequencing of Naganishia species isolated from polar environments using Oxford Nanopore Technology.</title>
        <authorList>
            <person name="Leo P."/>
            <person name="Venkateswaran K."/>
        </authorList>
    </citation>
    <scope>NUCLEOTIDE SEQUENCE</scope>
    <source>
        <strain evidence="1">MNA-CCFEE 5423</strain>
    </source>
</reference>
<protein>
    <submittedName>
        <fullName evidence="1">Uncharacterized protein</fullName>
    </submittedName>
</protein>
<name>A0ACC2VH83_9TREE</name>
<organism evidence="1 2">
    <name type="scientific">Naganishia friedmannii</name>
    <dbReference type="NCBI Taxonomy" id="89922"/>
    <lineage>
        <taxon>Eukaryota</taxon>
        <taxon>Fungi</taxon>
        <taxon>Dikarya</taxon>
        <taxon>Basidiomycota</taxon>
        <taxon>Agaricomycotina</taxon>
        <taxon>Tremellomycetes</taxon>
        <taxon>Filobasidiales</taxon>
        <taxon>Filobasidiaceae</taxon>
        <taxon>Naganishia</taxon>
    </lineage>
</organism>
<gene>
    <name evidence="1" type="ORF">QFC21_004594</name>
</gene>
<dbReference type="EMBL" id="JASBWT010000015">
    <property type="protein sequence ID" value="KAJ9098265.1"/>
    <property type="molecule type" value="Genomic_DNA"/>
</dbReference>
<evidence type="ECO:0000313" key="2">
    <source>
        <dbReference type="Proteomes" id="UP001227268"/>
    </source>
</evidence>
<evidence type="ECO:0000313" key="1">
    <source>
        <dbReference type="EMBL" id="KAJ9098265.1"/>
    </source>
</evidence>
<keyword evidence="2" id="KW-1185">Reference proteome</keyword>
<proteinExistence type="predicted"/>
<accession>A0ACC2VH83</accession>
<comment type="caution">
    <text evidence="1">The sequence shown here is derived from an EMBL/GenBank/DDBJ whole genome shotgun (WGS) entry which is preliminary data.</text>
</comment>
<sequence length="119" mass="12857">MPFFSTSKAAENPGTLESVQQTPPSLAPPSPTSSTPVYQPRQVLNVPSGNSEISSEPGVVPAEERRTGDMKRDLVEAVKGDESRGTAMASRVVGVFESGVRQLEIAFIRPPVWYNADRE</sequence>
<dbReference type="Proteomes" id="UP001227268">
    <property type="component" value="Unassembled WGS sequence"/>
</dbReference>